<dbReference type="Gene3D" id="3.40.50.300">
    <property type="entry name" value="P-loop containing nucleotide triphosphate hydrolases"/>
    <property type="match status" value="1"/>
</dbReference>
<keyword evidence="3 6" id="KW-0812">Transmembrane</keyword>
<proteinExistence type="predicted"/>
<feature type="transmembrane region" description="Helical" evidence="6">
    <location>
        <begin position="252"/>
        <end position="285"/>
    </location>
</feature>
<dbReference type="InterPro" id="IPR013525">
    <property type="entry name" value="ABC2_TM"/>
</dbReference>
<dbReference type="OrthoDB" id="115870at2759"/>
<reference evidence="9" key="1">
    <citation type="submission" date="2017-03" db="EMBL/GenBank/DDBJ databases">
        <title>Phytopthora megakarya and P. palmivora, two closely related causual agents of cacao black pod achieved similar genome size and gene model numbers by different mechanisms.</title>
        <authorList>
            <person name="Ali S."/>
            <person name="Shao J."/>
            <person name="Larry D.J."/>
            <person name="Kronmiller B."/>
            <person name="Shen D."/>
            <person name="Strem M.D."/>
            <person name="Melnick R.L."/>
            <person name="Guiltinan M.J."/>
            <person name="Tyler B.M."/>
            <person name="Meinhardt L.W."/>
            <person name="Bailey B.A."/>
        </authorList>
    </citation>
    <scope>NUCLEOTIDE SEQUENCE [LARGE SCALE GENOMIC DNA]</scope>
    <source>
        <strain evidence="9">zdho120</strain>
    </source>
</reference>
<evidence type="ECO:0000256" key="4">
    <source>
        <dbReference type="ARBA" id="ARBA00022989"/>
    </source>
</evidence>
<dbReference type="InterPro" id="IPR027417">
    <property type="entry name" value="P-loop_NTPase"/>
</dbReference>
<dbReference type="EMBL" id="NBNE01005270">
    <property type="protein sequence ID" value="OWZ03879.1"/>
    <property type="molecule type" value="Genomic_DNA"/>
</dbReference>
<evidence type="ECO:0000313" key="9">
    <source>
        <dbReference type="Proteomes" id="UP000198211"/>
    </source>
</evidence>
<keyword evidence="4 6" id="KW-1133">Transmembrane helix</keyword>
<feature type="domain" description="ABC-2 type transporter transmembrane" evidence="7">
    <location>
        <begin position="165"/>
        <end position="319"/>
    </location>
</feature>
<dbReference type="PANTHER" id="PTHR19241">
    <property type="entry name" value="ATP-BINDING CASSETTE TRANSPORTER"/>
    <property type="match status" value="1"/>
</dbReference>
<comment type="subcellular location">
    <subcellularLocation>
        <location evidence="1">Membrane</location>
        <topology evidence="1">Multi-pass membrane protein</topology>
    </subcellularLocation>
</comment>
<keyword evidence="9" id="KW-1185">Reference proteome</keyword>
<dbReference type="STRING" id="4795.A0A225VG02"/>
<evidence type="ECO:0000259" key="7">
    <source>
        <dbReference type="Pfam" id="PF01061"/>
    </source>
</evidence>
<dbReference type="AlphaFoldDB" id="A0A225VG02"/>
<evidence type="ECO:0000313" key="8">
    <source>
        <dbReference type="EMBL" id="OWZ03879.1"/>
    </source>
</evidence>
<dbReference type="SUPFAM" id="SSF52540">
    <property type="entry name" value="P-loop containing nucleoside triphosphate hydrolases"/>
    <property type="match status" value="1"/>
</dbReference>
<dbReference type="GO" id="GO:0016020">
    <property type="term" value="C:membrane"/>
    <property type="evidence" value="ECO:0007669"/>
    <property type="project" value="UniProtKB-SubCell"/>
</dbReference>
<evidence type="ECO:0000256" key="2">
    <source>
        <dbReference type="ARBA" id="ARBA00022448"/>
    </source>
</evidence>
<evidence type="ECO:0000256" key="6">
    <source>
        <dbReference type="SAM" id="Phobius"/>
    </source>
</evidence>
<comment type="caution">
    <text evidence="8">The sequence shown here is derived from an EMBL/GenBank/DDBJ whole genome shotgun (WGS) entry which is preliminary data.</text>
</comment>
<feature type="transmembrane region" description="Helical" evidence="6">
    <location>
        <begin position="208"/>
        <end position="232"/>
    </location>
</feature>
<feature type="transmembrane region" description="Helical" evidence="6">
    <location>
        <begin position="297"/>
        <end position="319"/>
    </location>
</feature>
<evidence type="ECO:0000256" key="5">
    <source>
        <dbReference type="ARBA" id="ARBA00023136"/>
    </source>
</evidence>
<evidence type="ECO:0000256" key="3">
    <source>
        <dbReference type="ARBA" id="ARBA00022692"/>
    </source>
</evidence>
<feature type="non-terminal residue" evidence="8">
    <location>
        <position position="321"/>
    </location>
</feature>
<gene>
    <name evidence="8" type="ORF">PHMEG_00024313</name>
</gene>
<dbReference type="GO" id="GO:0140359">
    <property type="term" value="F:ABC-type transporter activity"/>
    <property type="evidence" value="ECO:0007669"/>
    <property type="project" value="InterPro"/>
</dbReference>
<dbReference type="Pfam" id="PF01061">
    <property type="entry name" value="ABC2_membrane"/>
    <property type="match status" value="1"/>
</dbReference>
<dbReference type="Proteomes" id="UP000198211">
    <property type="component" value="Unassembled WGS sequence"/>
</dbReference>
<protein>
    <submittedName>
        <fullName evidence="8">ABC transporter</fullName>
    </submittedName>
</protein>
<organism evidence="8 9">
    <name type="scientific">Phytophthora megakarya</name>
    <dbReference type="NCBI Taxonomy" id="4795"/>
    <lineage>
        <taxon>Eukaryota</taxon>
        <taxon>Sar</taxon>
        <taxon>Stramenopiles</taxon>
        <taxon>Oomycota</taxon>
        <taxon>Peronosporomycetes</taxon>
        <taxon>Peronosporales</taxon>
        <taxon>Peronosporaceae</taxon>
        <taxon>Phytophthora</taxon>
    </lineage>
</organism>
<keyword evidence="2" id="KW-0813">Transport</keyword>
<evidence type="ECO:0000256" key="1">
    <source>
        <dbReference type="ARBA" id="ARBA00004141"/>
    </source>
</evidence>
<accession>A0A225VG02</accession>
<keyword evidence="5 6" id="KW-0472">Membrane</keyword>
<sequence length="321" mass="35239">MSIGVELVAQPSVLFLDEPTRGLNARFAKLIMDGIRKVANSGRTIICTIYQPSYEVFSVFDNLLLLKRGGETVFSANLVKTVGLWLSTSKKCKECNHYLKNITLLLNSNASEGGGIDFVQRFNESVLKAQLCAILAEEGVRRPSPHVPALVFGRKRAAPSVIQMKLLTQRFFKMYRGFPSTQHHNSCRVLGLVGSGLSTTSYQGISSGLGIIFVAFQFQGLVSFNAAIPFAFNDRAAFYRERSAQTYSALSYFVIPYVFTNGLIIAALLFVFMGFTGLAKFILFWRAVSLSVLIDVYTGHLLAFALPNIVMAVLTGSVVSA</sequence>
<name>A0A225VG02_9STRA</name>